<organism evidence="1 2">
    <name type="scientific">Aurantiacibacter marinus</name>
    <dbReference type="NCBI Taxonomy" id="874156"/>
    <lineage>
        <taxon>Bacteria</taxon>
        <taxon>Pseudomonadati</taxon>
        <taxon>Pseudomonadota</taxon>
        <taxon>Alphaproteobacteria</taxon>
        <taxon>Sphingomonadales</taxon>
        <taxon>Erythrobacteraceae</taxon>
        <taxon>Aurantiacibacter</taxon>
    </lineage>
</organism>
<dbReference type="Proteomes" id="UP000053455">
    <property type="component" value="Unassembled WGS sequence"/>
</dbReference>
<evidence type="ECO:0000313" key="1">
    <source>
        <dbReference type="EMBL" id="KLI64360.1"/>
    </source>
</evidence>
<protein>
    <submittedName>
        <fullName evidence="1">Uncharacterized protein</fullName>
    </submittedName>
</protein>
<name>A0A0H0XVR2_9SPHN</name>
<keyword evidence="2" id="KW-1185">Reference proteome</keyword>
<comment type="caution">
    <text evidence="1">The sequence shown here is derived from an EMBL/GenBank/DDBJ whole genome shotgun (WGS) entry which is preliminary data.</text>
</comment>
<proteinExistence type="predicted"/>
<sequence>MWHAWDNSPSGICPLLFNHRANWVFRQFSDKSRSQIAILCILRRKMLQFAKAVLHFATV</sequence>
<dbReference type="EMBL" id="LBHU01000001">
    <property type="protein sequence ID" value="KLI64360.1"/>
    <property type="molecule type" value="Genomic_DNA"/>
</dbReference>
<gene>
    <name evidence="1" type="ORF">AAV99_01680</name>
</gene>
<accession>A0A0H0XVR2</accession>
<dbReference type="AlphaFoldDB" id="A0A0H0XVR2"/>
<evidence type="ECO:0000313" key="2">
    <source>
        <dbReference type="Proteomes" id="UP000053455"/>
    </source>
</evidence>
<reference evidence="1 2" key="1">
    <citation type="submission" date="2015-04" db="EMBL/GenBank/DDBJ databases">
        <title>The draft genome sequence of Erythrobacter marinus HWDM-33.</title>
        <authorList>
            <person name="Zhuang L."/>
            <person name="Liu Y."/>
            <person name="Shao Z."/>
        </authorList>
    </citation>
    <scope>NUCLEOTIDE SEQUENCE [LARGE SCALE GENOMIC DNA]</scope>
    <source>
        <strain evidence="1 2">HWDM-33</strain>
    </source>
</reference>